<dbReference type="PANTHER" id="PTHR43774:SF1">
    <property type="entry name" value="PEPTIDE METHIONINE SULFOXIDE REDUCTASE MSRA 2"/>
    <property type="match status" value="1"/>
</dbReference>
<dbReference type="InterPro" id="IPR036509">
    <property type="entry name" value="Met_Sox_Rdtase_MsrA_sf"/>
</dbReference>
<evidence type="ECO:0000256" key="5">
    <source>
        <dbReference type="SAM" id="SignalP"/>
    </source>
</evidence>
<dbReference type="Proteomes" id="UP000460298">
    <property type="component" value="Unassembled WGS sequence"/>
</dbReference>
<dbReference type="HAMAP" id="MF_01401">
    <property type="entry name" value="MsrA"/>
    <property type="match status" value="1"/>
</dbReference>
<dbReference type="Pfam" id="PF01625">
    <property type="entry name" value="PMSR"/>
    <property type="match status" value="1"/>
</dbReference>
<gene>
    <name evidence="4 7" type="primary">msrA</name>
    <name evidence="7" type="ORF">F9K24_20965</name>
</gene>
<protein>
    <recommendedName>
        <fullName evidence="4">Peptide methionine sulfoxide reductase MsrA</fullName>
        <shortName evidence="4">Protein-methionine-S-oxide reductase</shortName>
        <ecNumber evidence="4">1.8.4.11</ecNumber>
    </recommendedName>
    <alternativeName>
        <fullName evidence="4">Peptide-methionine (S)-S-oxide reductase</fullName>
        <shortName evidence="4">Peptide Met(O) reductase</shortName>
    </alternativeName>
</protein>
<evidence type="ECO:0000256" key="2">
    <source>
        <dbReference type="ARBA" id="ARBA00047806"/>
    </source>
</evidence>
<evidence type="ECO:0000313" key="8">
    <source>
        <dbReference type="Proteomes" id="UP000460298"/>
    </source>
</evidence>
<evidence type="ECO:0000256" key="1">
    <source>
        <dbReference type="ARBA" id="ARBA00023002"/>
    </source>
</evidence>
<feature type="domain" description="Peptide methionine sulphoxide reductase MsrA" evidence="6">
    <location>
        <begin position="43"/>
        <end position="193"/>
    </location>
</feature>
<comment type="catalytic activity">
    <reaction evidence="3 4">
        <text>[thioredoxin]-disulfide + L-methionine + H2O = L-methionine (S)-S-oxide + [thioredoxin]-dithiol</text>
        <dbReference type="Rhea" id="RHEA:19993"/>
        <dbReference type="Rhea" id="RHEA-COMP:10698"/>
        <dbReference type="Rhea" id="RHEA-COMP:10700"/>
        <dbReference type="ChEBI" id="CHEBI:15377"/>
        <dbReference type="ChEBI" id="CHEBI:29950"/>
        <dbReference type="ChEBI" id="CHEBI:50058"/>
        <dbReference type="ChEBI" id="CHEBI:57844"/>
        <dbReference type="ChEBI" id="CHEBI:58772"/>
        <dbReference type="EC" id="1.8.4.11"/>
    </reaction>
</comment>
<feature type="signal peptide" evidence="5">
    <location>
        <begin position="1"/>
        <end position="25"/>
    </location>
</feature>
<dbReference type="AlphaFoldDB" id="A0A833GXP5"/>
<dbReference type="EMBL" id="WBUI01000037">
    <property type="protein sequence ID" value="KAB2929109.1"/>
    <property type="molecule type" value="Genomic_DNA"/>
</dbReference>
<dbReference type="EC" id="1.8.4.11" evidence="4"/>
<comment type="caution">
    <text evidence="7">The sequence shown here is derived from an EMBL/GenBank/DDBJ whole genome shotgun (WGS) entry which is preliminary data.</text>
</comment>
<dbReference type="PROSITE" id="PS51257">
    <property type="entry name" value="PROKAR_LIPOPROTEIN"/>
    <property type="match status" value="1"/>
</dbReference>
<dbReference type="SUPFAM" id="SSF55068">
    <property type="entry name" value="Peptide methionine sulfoxide reductase"/>
    <property type="match status" value="1"/>
</dbReference>
<feature type="chain" id="PRO_5032982762" description="Peptide methionine sulfoxide reductase MsrA" evidence="5">
    <location>
        <begin position="26"/>
        <end position="210"/>
    </location>
</feature>
<organism evidence="7 8">
    <name type="scientific">Leptonema illini</name>
    <dbReference type="NCBI Taxonomy" id="183"/>
    <lineage>
        <taxon>Bacteria</taxon>
        <taxon>Pseudomonadati</taxon>
        <taxon>Spirochaetota</taxon>
        <taxon>Spirochaetia</taxon>
        <taxon>Leptospirales</taxon>
        <taxon>Leptospiraceae</taxon>
        <taxon>Leptonema</taxon>
    </lineage>
</organism>
<keyword evidence="5" id="KW-0732">Signal</keyword>
<keyword evidence="1 4" id="KW-0560">Oxidoreductase</keyword>
<comment type="similarity">
    <text evidence="4">Belongs to the MsrA Met sulfoxide reductase family.</text>
</comment>
<dbReference type="InterPro" id="IPR002569">
    <property type="entry name" value="Met_Sox_Rdtase_MsrA_dom"/>
</dbReference>
<dbReference type="Gene3D" id="3.30.1060.10">
    <property type="entry name" value="Peptide methionine sulphoxide reductase MsrA"/>
    <property type="match status" value="1"/>
</dbReference>
<name>A0A833GXP5_9LEPT</name>
<comment type="catalytic activity">
    <reaction evidence="2 4">
        <text>L-methionyl-[protein] + [thioredoxin]-disulfide + H2O = L-methionyl-(S)-S-oxide-[protein] + [thioredoxin]-dithiol</text>
        <dbReference type="Rhea" id="RHEA:14217"/>
        <dbReference type="Rhea" id="RHEA-COMP:10698"/>
        <dbReference type="Rhea" id="RHEA-COMP:10700"/>
        <dbReference type="Rhea" id="RHEA-COMP:12313"/>
        <dbReference type="Rhea" id="RHEA-COMP:12315"/>
        <dbReference type="ChEBI" id="CHEBI:15377"/>
        <dbReference type="ChEBI" id="CHEBI:16044"/>
        <dbReference type="ChEBI" id="CHEBI:29950"/>
        <dbReference type="ChEBI" id="CHEBI:44120"/>
        <dbReference type="ChEBI" id="CHEBI:50058"/>
        <dbReference type="EC" id="1.8.4.11"/>
    </reaction>
</comment>
<evidence type="ECO:0000256" key="3">
    <source>
        <dbReference type="ARBA" id="ARBA00048782"/>
    </source>
</evidence>
<dbReference type="PANTHER" id="PTHR43774">
    <property type="entry name" value="PEPTIDE METHIONINE SULFOXIDE REDUCTASE"/>
    <property type="match status" value="1"/>
</dbReference>
<evidence type="ECO:0000313" key="7">
    <source>
        <dbReference type="EMBL" id="KAB2929109.1"/>
    </source>
</evidence>
<accession>A0A833GXP5</accession>
<feature type="active site" evidence="4">
    <location>
        <position position="49"/>
    </location>
</feature>
<sequence>MRTIHMKLRYLFSALLILISCGPSSETTGKPAGETVPAGAAVAIFAGGCFWCMEGPFEKLDGVYAVESGYTGGKEVNPSYEEVSAGITGHVEAVRIHYDAKKVTFEQLLDTYWMQIDPTDKGGQFADRGRQYRPVLFYANEKEKATIQASREKLEKSKRFSAPIVVAIEPAGPFYRAEEYHQDYYKKNPDHYNRYREGSGRGPFLRRIWQ</sequence>
<proteinExistence type="inferred from homology"/>
<dbReference type="GO" id="GO:0008113">
    <property type="term" value="F:peptide-methionine (S)-S-oxide reductase activity"/>
    <property type="evidence" value="ECO:0007669"/>
    <property type="project" value="UniProtKB-UniRule"/>
</dbReference>
<comment type="function">
    <text evidence="4">Has an important function as a repair enzyme for proteins that have been inactivated by oxidation. Catalyzes the reversible oxidation-reduction of methionine sulfoxide in proteins to methionine.</text>
</comment>
<evidence type="ECO:0000259" key="6">
    <source>
        <dbReference type="Pfam" id="PF01625"/>
    </source>
</evidence>
<reference evidence="7 8" key="1">
    <citation type="submission" date="2019-10" db="EMBL/GenBank/DDBJ databases">
        <title>Extracellular Electron Transfer in a Candidatus Methanoperedens spp. Enrichment Culture.</title>
        <authorList>
            <person name="Berger S."/>
            <person name="Rangel Shaw D."/>
            <person name="Berben T."/>
            <person name="In 'T Zandt M."/>
            <person name="Frank J."/>
            <person name="Reimann J."/>
            <person name="Jetten M.S.M."/>
            <person name="Welte C.U."/>
        </authorList>
    </citation>
    <scope>NUCLEOTIDE SEQUENCE [LARGE SCALE GENOMIC DNA]</scope>
    <source>
        <strain evidence="7">SB12</strain>
    </source>
</reference>
<dbReference type="NCBIfam" id="TIGR00401">
    <property type="entry name" value="msrA"/>
    <property type="match status" value="1"/>
</dbReference>
<evidence type="ECO:0000256" key="4">
    <source>
        <dbReference type="HAMAP-Rule" id="MF_01401"/>
    </source>
</evidence>